<keyword evidence="1" id="KW-0521">NADP</keyword>
<dbReference type="EMBL" id="QVQW01000014">
    <property type="protein sequence ID" value="RKU46518.1"/>
    <property type="molecule type" value="Genomic_DNA"/>
</dbReference>
<dbReference type="Pfam" id="PF00248">
    <property type="entry name" value="Aldo_ket_red"/>
    <property type="match status" value="1"/>
</dbReference>
<accession>A0A420YF39</accession>
<dbReference type="InterPro" id="IPR036812">
    <property type="entry name" value="NAD(P)_OxRdtase_dom_sf"/>
</dbReference>
<dbReference type="SUPFAM" id="SSF51430">
    <property type="entry name" value="NAD(P)-linked oxidoreductase"/>
    <property type="match status" value="1"/>
</dbReference>
<evidence type="ECO:0000259" key="4">
    <source>
        <dbReference type="Pfam" id="PF00248"/>
    </source>
</evidence>
<evidence type="ECO:0000313" key="5">
    <source>
        <dbReference type="EMBL" id="RKU46518.1"/>
    </source>
</evidence>
<keyword evidence="6" id="KW-1185">Reference proteome</keyword>
<dbReference type="PANTHER" id="PTHR43364:SF7">
    <property type="entry name" value="NADP-DEPENDENT OXIDOREDUCTASE DOMAIN-CONTAINING PROTEIN-RELATED"/>
    <property type="match status" value="1"/>
</dbReference>
<dbReference type="OrthoDB" id="48988at2759"/>
<dbReference type="Gene3D" id="3.20.20.100">
    <property type="entry name" value="NADP-dependent oxidoreductase domain"/>
    <property type="match status" value="1"/>
</dbReference>
<dbReference type="STRING" id="177199.A0A420YF39"/>
<dbReference type="GO" id="GO:0016491">
    <property type="term" value="F:oxidoreductase activity"/>
    <property type="evidence" value="ECO:0007669"/>
    <property type="project" value="UniProtKB-KW"/>
</dbReference>
<protein>
    <recommendedName>
        <fullName evidence="4">NADP-dependent oxidoreductase domain-containing protein</fullName>
    </recommendedName>
</protein>
<dbReference type="InterPro" id="IPR050523">
    <property type="entry name" value="AKR_Detox_Biosynth"/>
</dbReference>
<evidence type="ECO:0000313" key="6">
    <source>
        <dbReference type="Proteomes" id="UP000275385"/>
    </source>
</evidence>
<comment type="caution">
    <text evidence="5">The sequence shown here is derived from an EMBL/GenBank/DDBJ whole genome shotgun (WGS) entry which is preliminary data.</text>
</comment>
<evidence type="ECO:0000256" key="3">
    <source>
        <dbReference type="ARBA" id="ARBA00038157"/>
    </source>
</evidence>
<evidence type="ECO:0000256" key="1">
    <source>
        <dbReference type="ARBA" id="ARBA00022857"/>
    </source>
</evidence>
<evidence type="ECO:0000256" key="2">
    <source>
        <dbReference type="ARBA" id="ARBA00023002"/>
    </source>
</evidence>
<sequence length="354" mass="39757">MSSSLQLNLAGPMARHRRLARTASVRVSPLCLGPMTFDEKQKKCYGEITKDKAFAILDHFYSQGGNLIDTSNVYHFGQSEEWLGEWTTARGNRDDIILAIKYSNDARAPDQNIIHSNYGGNNTKSMKYSLETSYVDIFYVHYWDYATSIEELMQFLNDLVRAGKVHYLGISNVPAWVVTKANQYARMSGLRPFVVYQGVFSAALRDVERDIIPMCDHEGMPLVAYGVLNQGRFQTEVEVREREKHNPERNFIPLSEHDKKVSKVLEEVAKRQGTSLFTVALAYAHAKSPVVIPLVGARKVEHIQGHIASVAESLTDAEVKEIDSGYPFDHGFPHSFLSGMLFSNEGPHRGASTP</sequence>
<dbReference type="PANTHER" id="PTHR43364">
    <property type="entry name" value="NADH-SPECIFIC METHYLGLYOXAL REDUCTASE-RELATED"/>
    <property type="match status" value="1"/>
</dbReference>
<name>A0A420YF39_9PEZI</name>
<comment type="similarity">
    <text evidence="3">Belongs to the aldo/keto reductase family. Aldo/keto reductase 2 subfamily.</text>
</comment>
<proteinExistence type="inferred from homology"/>
<dbReference type="Proteomes" id="UP000275385">
    <property type="component" value="Unassembled WGS sequence"/>
</dbReference>
<feature type="domain" description="NADP-dependent oxidoreductase" evidence="4">
    <location>
        <begin position="29"/>
        <end position="324"/>
    </location>
</feature>
<gene>
    <name evidence="5" type="ORF">DL546_008712</name>
</gene>
<organism evidence="5 6">
    <name type="scientific">Coniochaeta pulveracea</name>
    <dbReference type="NCBI Taxonomy" id="177199"/>
    <lineage>
        <taxon>Eukaryota</taxon>
        <taxon>Fungi</taxon>
        <taxon>Dikarya</taxon>
        <taxon>Ascomycota</taxon>
        <taxon>Pezizomycotina</taxon>
        <taxon>Sordariomycetes</taxon>
        <taxon>Sordariomycetidae</taxon>
        <taxon>Coniochaetales</taxon>
        <taxon>Coniochaetaceae</taxon>
        <taxon>Coniochaeta</taxon>
    </lineage>
</organism>
<dbReference type="AlphaFoldDB" id="A0A420YF39"/>
<reference evidence="5 6" key="1">
    <citation type="submission" date="2018-08" db="EMBL/GenBank/DDBJ databases">
        <title>Draft genome of the lignicolous fungus Coniochaeta pulveracea.</title>
        <authorList>
            <person name="Borstlap C.J."/>
            <person name="De Witt R.N."/>
            <person name="Botha A."/>
            <person name="Volschenk H."/>
        </authorList>
    </citation>
    <scope>NUCLEOTIDE SEQUENCE [LARGE SCALE GENOMIC DNA]</scope>
    <source>
        <strain evidence="5 6">CAB683</strain>
    </source>
</reference>
<keyword evidence="2" id="KW-0560">Oxidoreductase</keyword>
<dbReference type="InterPro" id="IPR023210">
    <property type="entry name" value="NADP_OxRdtase_dom"/>
</dbReference>